<feature type="region of interest" description="Disordered" evidence="1">
    <location>
        <begin position="106"/>
        <end position="133"/>
    </location>
</feature>
<proteinExistence type="predicted"/>
<evidence type="ECO:0000313" key="5">
    <source>
        <dbReference type="Proteomes" id="UP000199648"/>
    </source>
</evidence>
<keyword evidence="5" id="KW-1185">Reference proteome</keyword>
<organism evidence="4 5">
    <name type="scientific">Thiohalomonas denitrificans</name>
    <dbReference type="NCBI Taxonomy" id="415747"/>
    <lineage>
        <taxon>Bacteria</taxon>
        <taxon>Pseudomonadati</taxon>
        <taxon>Pseudomonadota</taxon>
        <taxon>Gammaproteobacteria</taxon>
        <taxon>Thiohalomonadales</taxon>
        <taxon>Thiohalomonadaceae</taxon>
        <taxon>Thiohalomonas</taxon>
    </lineage>
</organism>
<keyword evidence="2" id="KW-0732">Signal</keyword>
<dbReference type="RefSeq" id="WP_092994960.1">
    <property type="nucleotide sequence ID" value="NZ_FMWD01000004.1"/>
</dbReference>
<name>A0A1G5Q8G4_9GAMM</name>
<dbReference type="PROSITE" id="PS51257">
    <property type="entry name" value="PROKAR_LIPOPROTEIN"/>
    <property type="match status" value="1"/>
</dbReference>
<dbReference type="Pfam" id="PF14346">
    <property type="entry name" value="DUF4398"/>
    <property type="match status" value="1"/>
</dbReference>
<reference evidence="4 5" key="1">
    <citation type="submission" date="2016-10" db="EMBL/GenBank/DDBJ databases">
        <authorList>
            <person name="de Groot N.N."/>
        </authorList>
    </citation>
    <scope>NUCLEOTIDE SEQUENCE [LARGE SCALE GENOMIC DNA]</scope>
    <source>
        <strain evidence="4 5">HLD2</strain>
    </source>
</reference>
<dbReference type="Proteomes" id="UP000199648">
    <property type="component" value="Unassembled WGS sequence"/>
</dbReference>
<evidence type="ECO:0000256" key="1">
    <source>
        <dbReference type="SAM" id="MobiDB-lite"/>
    </source>
</evidence>
<evidence type="ECO:0000256" key="2">
    <source>
        <dbReference type="SAM" id="SignalP"/>
    </source>
</evidence>
<feature type="chain" id="PRO_5011677642" description="DUF4398 domain-containing protein" evidence="2">
    <location>
        <begin position="23"/>
        <end position="133"/>
    </location>
</feature>
<feature type="domain" description="DUF4398" evidence="3">
    <location>
        <begin position="34"/>
        <end position="110"/>
    </location>
</feature>
<evidence type="ECO:0000259" key="3">
    <source>
        <dbReference type="Pfam" id="PF14346"/>
    </source>
</evidence>
<feature type="signal peptide" evidence="2">
    <location>
        <begin position="1"/>
        <end position="22"/>
    </location>
</feature>
<sequence length="133" mass="14286">MSGKIVRTATAVAAGLLLTACASTSIPPPTNAVGDAEQALNQAQQAQASQLAAFEFTKAQRKLNQARKLARSDSETERLNARRLAEQAAVDARLAEARARLADTQNRYEQMQDTVESLRQETGLSNGNSGETR</sequence>
<dbReference type="STRING" id="415747.SAMN03097708_01561"/>
<protein>
    <recommendedName>
        <fullName evidence="3">DUF4398 domain-containing protein</fullName>
    </recommendedName>
</protein>
<dbReference type="EMBL" id="FMWD01000004">
    <property type="protein sequence ID" value="SCZ57967.1"/>
    <property type="molecule type" value="Genomic_DNA"/>
</dbReference>
<accession>A0A1G5Q8G4</accession>
<dbReference type="Gene3D" id="1.20.1270.390">
    <property type="match status" value="1"/>
</dbReference>
<gene>
    <name evidence="4" type="ORF">SAMN03097708_01561</name>
</gene>
<dbReference type="InterPro" id="IPR025511">
    <property type="entry name" value="DUF4398"/>
</dbReference>
<dbReference type="AlphaFoldDB" id="A0A1G5Q8G4"/>
<evidence type="ECO:0000313" key="4">
    <source>
        <dbReference type="EMBL" id="SCZ57967.1"/>
    </source>
</evidence>